<feature type="compositionally biased region" description="Basic and acidic residues" evidence="1">
    <location>
        <begin position="1"/>
        <end position="16"/>
    </location>
</feature>
<gene>
    <name evidence="2" type="ORF">PHPALM_2995</name>
</gene>
<protein>
    <submittedName>
        <fullName evidence="2">Uncharacterized protein</fullName>
    </submittedName>
</protein>
<feature type="region of interest" description="Disordered" evidence="1">
    <location>
        <begin position="114"/>
        <end position="188"/>
    </location>
</feature>
<proteinExistence type="predicted"/>
<evidence type="ECO:0000313" key="3">
    <source>
        <dbReference type="Proteomes" id="UP000237271"/>
    </source>
</evidence>
<organism evidence="2 3">
    <name type="scientific">Phytophthora palmivora</name>
    <dbReference type="NCBI Taxonomy" id="4796"/>
    <lineage>
        <taxon>Eukaryota</taxon>
        <taxon>Sar</taxon>
        <taxon>Stramenopiles</taxon>
        <taxon>Oomycota</taxon>
        <taxon>Peronosporomycetes</taxon>
        <taxon>Peronosporales</taxon>
        <taxon>Peronosporaceae</taxon>
        <taxon>Phytophthora</taxon>
    </lineage>
</organism>
<feature type="compositionally biased region" description="Basic and acidic residues" evidence="1">
    <location>
        <begin position="142"/>
        <end position="158"/>
    </location>
</feature>
<accession>A0A2P4YNM7</accession>
<dbReference type="Proteomes" id="UP000237271">
    <property type="component" value="Unassembled WGS sequence"/>
</dbReference>
<keyword evidence="3" id="KW-1185">Reference proteome</keyword>
<feature type="compositionally biased region" description="Low complexity" evidence="1">
    <location>
        <begin position="33"/>
        <end position="49"/>
    </location>
</feature>
<evidence type="ECO:0000256" key="1">
    <source>
        <dbReference type="SAM" id="MobiDB-lite"/>
    </source>
</evidence>
<feature type="compositionally biased region" description="Low complexity" evidence="1">
    <location>
        <begin position="167"/>
        <end position="186"/>
    </location>
</feature>
<reference evidence="2 3" key="1">
    <citation type="journal article" date="2017" name="Genome Biol. Evol.">
        <title>Phytophthora megakarya and P. palmivora, closely related causal agents of cacao black pod rot, underwent increases in genome sizes and gene numbers by different mechanisms.</title>
        <authorList>
            <person name="Ali S.S."/>
            <person name="Shao J."/>
            <person name="Lary D.J."/>
            <person name="Kronmiller B."/>
            <person name="Shen D."/>
            <person name="Strem M.D."/>
            <person name="Amoako-Attah I."/>
            <person name="Akrofi A.Y."/>
            <person name="Begoude B.A."/>
            <person name="Ten Hoopen G.M."/>
            <person name="Coulibaly K."/>
            <person name="Kebe B.I."/>
            <person name="Melnick R.L."/>
            <person name="Guiltinan M.J."/>
            <person name="Tyler B.M."/>
            <person name="Meinhardt L.W."/>
            <person name="Bailey B.A."/>
        </authorList>
    </citation>
    <scope>NUCLEOTIDE SEQUENCE [LARGE SCALE GENOMIC DNA]</scope>
    <source>
        <strain evidence="3">sbr112.9</strain>
    </source>
</reference>
<dbReference type="EMBL" id="NCKW01001733">
    <property type="protein sequence ID" value="POM79359.1"/>
    <property type="molecule type" value="Genomic_DNA"/>
</dbReference>
<sequence>MSNGRESLEMEAKDAVPDLVPSVISTSRASDESTASGAQTSYGSSSSSSMRSLGQQVGALALVAQSASGFAAVGDLGFQVTRPQLAHRREFQVAGTGYPKTPLVCHGASGKTLVEHDSGTRYRGTPVLSSPSPEFDGVRNGGGDERSQHQSSKSEAHSRRSTRSRKSVASSRSSASRSASSVSSRSGPAQIELNVLRQQQEWQARMEQEQREFLARERLDAMERERLREQRDLDARRQIQELTDRLVHAEVARRDAERRMKVAEAHKTHGPTETQGSTQSVMEAVRLERERLDARYAERWQQREAEADAERARWASE</sequence>
<dbReference type="AlphaFoldDB" id="A0A2P4YNM7"/>
<feature type="non-terminal residue" evidence="2">
    <location>
        <position position="317"/>
    </location>
</feature>
<comment type="caution">
    <text evidence="2">The sequence shown here is derived from an EMBL/GenBank/DDBJ whole genome shotgun (WGS) entry which is preliminary data.</text>
</comment>
<evidence type="ECO:0000313" key="2">
    <source>
        <dbReference type="EMBL" id="POM79359.1"/>
    </source>
</evidence>
<dbReference type="OrthoDB" id="143131at2759"/>
<name>A0A2P4YNM7_9STRA</name>
<feature type="region of interest" description="Disordered" evidence="1">
    <location>
        <begin position="1"/>
        <end position="54"/>
    </location>
</feature>